<dbReference type="OrthoDB" id="273562at2759"/>
<feature type="compositionally biased region" description="Polar residues" evidence="1">
    <location>
        <begin position="387"/>
        <end position="396"/>
    </location>
</feature>
<feature type="region of interest" description="Disordered" evidence="1">
    <location>
        <begin position="123"/>
        <end position="146"/>
    </location>
</feature>
<dbReference type="KEGG" id="phet:94288213"/>
<feature type="region of interest" description="Disordered" evidence="1">
    <location>
        <begin position="496"/>
        <end position="518"/>
    </location>
</feature>
<accession>A0A836ID49</accession>
<comment type="caution">
    <text evidence="2">The sequence shown here is derived from an EMBL/GenBank/DDBJ whole genome shotgun (WGS) entry which is preliminary data.</text>
</comment>
<evidence type="ECO:0000256" key="1">
    <source>
        <dbReference type="SAM" id="MobiDB-lite"/>
    </source>
</evidence>
<proteinExistence type="predicted"/>
<feature type="region of interest" description="Disordered" evidence="1">
    <location>
        <begin position="378"/>
        <end position="404"/>
    </location>
</feature>
<feature type="compositionally biased region" description="Low complexity" evidence="1">
    <location>
        <begin position="496"/>
        <end position="509"/>
    </location>
</feature>
<dbReference type="EMBL" id="JAFJZO010000033">
    <property type="protein sequence ID" value="KAG5495041.1"/>
    <property type="molecule type" value="Genomic_DNA"/>
</dbReference>
<dbReference type="Proteomes" id="UP000674318">
    <property type="component" value="Unassembled WGS sequence"/>
</dbReference>
<gene>
    <name evidence="2" type="ORF">JKF63_02094</name>
</gene>
<dbReference type="RefSeq" id="XP_067754293.1">
    <property type="nucleotide sequence ID" value="XM_067898136.1"/>
</dbReference>
<dbReference type="GeneID" id="94288213"/>
<reference evidence="2 3" key="1">
    <citation type="submission" date="2021-02" db="EMBL/GenBank/DDBJ databases">
        <title>Porcisia hertigi Genome sequencing and assembly.</title>
        <authorList>
            <person name="Almutairi H."/>
            <person name="Gatherer D."/>
        </authorList>
    </citation>
    <scope>NUCLEOTIDE SEQUENCE [LARGE SCALE GENOMIC DNA]</scope>
    <source>
        <strain evidence="2 3">C119</strain>
    </source>
</reference>
<protein>
    <submittedName>
        <fullName evidence="2">Uncharacterized protein</fullName>
    </submittedName>
</protein>
<keyword evidence="3" id="KW-1185">Reference proteome</keyword>
<organism evidence="2 3">
    <name type="scientific">Porcisia hertigi</name>
    <dbReference type="NCBI Taxonomy" id="2761500"/>
    <lineage>
        <taxon>Eukaryota</taxon>
        <taxon>Discoba</taxon>
        <taxon>Euglenozoa</taxon>
        <taxon>Kinetoplastea</taxon>
        <taxon>Metakinetoplastina</taxon>
        <taxon>Trypanosomatida</taxon>
        <taxon>Trypanosomatidae</taxon>
        <taxon>Leishmaniinae</taxon>
        <taxon>Porcisia</taxon>
    </lineage>
</organism>
<feature type="region of interest" description="Disordered" evidence="1">
    <location>
        <begin position="609"/>
        <end position="632"/>
    </location>
</feature>
<evidence type="ECO:0000313" key="3">
    <source>
        <dbReference type="Proteomes" id="UP000674318"/>
    </source>
</evidence>
<evidence type="ECO:0000313" key="2">
    <source>
        <dbReference type="EMBL" id="KAG5495041.1"/>
    </source>
</evidence>
<name>A0A836ID49_9TRYP</name>
<sequence length="1760" mass="189220">MASSASVPALQQRCLQRMWIRWVECCSSTALSCRTQRRSYASCFTGLSPSSILLDSTAPLHDTTTAVCSKTTRESFTLAFARAAADDPPKEGGCTPRLQRSANLSAWTEYLVGLRDVFPSSAVDDTPLREGGSTSKRDLSSTVGSPSAGDFAGSQDMFLHHIFDDVKEAALYATTRRPETFLRPEQVATDAALESGSQWQLMPLSAALRDMEAVLQDMLLCEQQCHVRGESTGGSLKPVVTFRRSMLEQAFLSQYCDLAAMKDSDVAAPGAPPCELQCFYPYDYSRQPKRLRRRLERGMRALLCASAYTLHIHWEQHMARHHPSDITAQVFGLEFVMLWWWANPDQMPVELSLAAARLPPPTLQFLRYQESLVEATLPGRHGDGRQAGSSPPQSLGESKRPHSVEQHLRRYLHHHFGVGSTDKCTRPLSEQQLQQHERRRTVLRDGGLLCPSAVFPPAYQDALRAHLANVQQRKNLTTCPLFPRVLEVALAVATSDPAASEDSGASSSSTHLTKRTPISAAARRGREVALQLCQDWLWPVICGRASSHPTTSVVHTLHRSGEAAAAHALLPSAPREKVEDWAVLTAAVAAVSQVRGHLLALRRASAVGAQGGPGGAQSATPSGAGGGGTEESTVVMSGKGMSLAYIREHFYKPIMRALLTHSADAPYRDGERLLEVSNATALQDMPGWVGLVFARVSACFEEAGMLQRDIARQPATPARLWCLLFHSMCDTFPNVFHSGNTVTVMWTLLALEGVCAGPSLYYSTYRVTNAGKAETMAAWLRTLATWTASGAFTADLAQVATQLSCTDEGGVARAGSLCPRAERCQRTAFLLSTAVTDTLVGDDGLKYSRAVVSPGHSRHGGGRRAKVMSLPSFASSPSPALPLHLNSAAALAQAWAHLTSCAELSDEVVTVSIEVFRRYATLPVLVPDVETSPNEPITSAASFREGQHGSHGGGPPAEAALLRPQGNPSLMVFLRFLQVVTLSGDCANAASSGSPGLVSCVVDDVLRVCHPVVAVYLRKLRVYAAAVSGRSGALALLNNEELQSALDGLPPPRGRQRLLNALLWSGLPVSALEKAVGTEVAVYGSGSLAWCVLERNQQRFLAFTPPSTSADASFDAAEVGQHKGRSSSAHAANETGIDAADVANSFTEVASRLDEILRHLWQLAISIPDTARVALCLHPYVGYHVERHGDSDTAEGSGSAVARESGEDTRMPNGFDSDGVVDDELDTALMGEGTTALPIVPAAASSEGVLDAFEYESGVVLEATEDDSLDAEVEGIDSPVDWETTTLQVNDDFDDGVTAGTTAVEDLGVPLVSASLWESRAAVRSSVSCDTTQLEGDIITAADTGEGAMTNRRDSIQDTENCSTPTYHGEHRGLAQTLLLATPAAQHIFYSLLEVLSWTVMPQSASASSTRARELVSPLGHAHLPGELGRLWLTRLAQNYSKCVSVWQVHCNLVKANAAATPGAAVLCQPQTTERIILVLLQSCPDTYFVGLLLLALTGCTRDVEHFSSNAVEAFARRVRRAGSLFPWSVESSLAQFLFHSGVTAASVRRWRVTHGLAKDLVSRHGSECVASAALQYVAHHRGVLQRLQRDAPTLDGGGNSSDAGVHIKRDLLQSMGSLLLCSLEQRGAAESPCRALYRYNAYVNEFLLHRVPLAKAGACSASSMPSPEMLVTALRVVLPSAQLTSPSPSSIPPQQVVSLRVAWKRRLGHAEKEVLRRCFRNRALCATSATAVSSPKYVTSAAMKGVEQKEEDDYAAAFL</sequence>
<feature type="region of interest" description="Disordered" evidence="1">
    <location>
        <begin position="1188"/>
        <end position="1216"/>
    </location>
</feature>